<dbReference type="InterPro" id="IPR003959">
    <property type="entry name" value="ATPase_AAA_core"/>
</dbReference>
<dbReference type="Gene3D" id="1.10.8.60">
    <property type="match status" value="2"/>
</dbReference>
<dbReference type="InterPro" id="IPR003593">
    <property type="entry name" value="AAA+_ATPase"/>
</dbReference>
<evidence type="ECO:0000256" key="4">
    <source>
        <dbReference type="ARBA" id="ARBA00022741"/>
    </source>
</evidence>
<dbReference type="GO" id="GO:0005524">
    <property type="term" value="F:ATP binding"/>
    <property type="evidence" value="ECO:0007669"/>
    <property type="project" value="UniProtKB-KW"/>
</dbReference>
<reference evidence="12 13" key="1">
    <citation type="submission" date="2019-03" db="EMBL/GenBank/DDBJ databases">
        <title>Sequencing 23 genomes of Wallemia ichthyophaga.</title>
        <authorList>
            <person name="Gostincar C."/>
        </authorList>
    </citation>
    <scope>NUCLEOTIDE SEQUENCE [LARGE SCALE GENOMIC DNA]</scope>
    <source>
        <strain evidence="12 13">EXF-5753</strain>
    </source>
</reference>
<evidence type="ECO:0000259" key="11">
    <source>
        <dbReference type="SMART" id="SM00382"/>
    </source>
</evidence>
<evidence type="ECO:0000256" key="6">
    <source>
        <dbReference type="ARBA" id="ARBA00022840"/>
    </source>
</evidence>
<dbReference type="PANTHER" id="PTHR23077:SF9">
    <property type="entry name" value="PEROXISOMAL ATPASE PEX6"/>
    <property type="match status" value="1"/>
</dbReference>
<keyword evidence="7" id="KW-0472">Membrane</keyword>
<dbReference type="Pfam" id="PF23315">
    <property type="entry name" value="PEX6_4th"/>
    <property type="match status" value="1"/>
</dbReference>
<evidence type="ECO:0000256" key="1">
    <source>
        <dbReference type="ARBA" id="ARBA00004370"/>
    </source>
</evidence>
<evidence type="ECO:0000256" key="3">
    <source>
        <dbReference type="ARBA" id="ARBA00022593"/>
    </source>
</evidence>
<comment type="similarity">
    <text evidence="2">Belongs to the AAA ATPase family.</text>
</comment>
<evidence type="ECO:0000256" key="10">
    <source>
        <dbReference type="ARBA" id="ARBA00048778"/>
    </source>
</evidence>
<dbReference type="AlphaFoldDB" id="A0A4V6TMF5"/>
<feature type="domain" description="AAA+ ATPase" evidence="11">
    <location>
        <begin position="626"/>
        <end position="765"/>
    </location>
</feature>
<dbReference type="SUPFAM" id="SSF52540">
    <property type="entry name" value="P-loop containing nucleoside triphosphate hydrolases"/>
    <property type="match status" value="2"/>
</dbReference>
<sequence length="923" mass="101931">MSLLFSQHRNTQHSLNLEDLYLLSAEHLSQSDRDDLVGRFIRRDGRYRVNDKTYTALYTHPFKSGIISNHTRLITVISSDTDPVQVGDDDDDDLDISHSFLHKSILSSPSSTTQLRLDAAVLPTASSHQIILKPSHLAELEVYNGDWAIAQMTHSAPRLVQLHLSDQPLQSGSAYLSSQLLFNLASGRRSHDSKVTLKSINQPIIPTASSVTIARISSPISLNKHYQDRFYKALHNHFIAQPRLYKRGDVIGVDISDELVDKPRFEEDGEEGDYEHPLLRSKKTSKVWFKVSNMSVSPPNDNLGAWVLPEHTEMVTLGVHQSYVPTITHKSPFQSYQEIQNLFESAIKSFGLGLDIQLTALIVGKVSGSALHSVSGALGLHHLRVNCYDIADDNQSQVIGAIQAQMEKAASCLPLVVQFDNVEAVFAKSDDKKGGRLVSAFKECLEYLRDMSCKHRLPSIVIATTEDGDKLENDFMGCFKHEIKIEAPSRAERAKYVQSLLSDMQISNDVSVAEIADHTASLFADDILHLIGQAHILALQRALRLAKSLNCDIGDVMAAGITISNDDIHSALKHTKDSFASNIGAPSIPNVKWDDIGGLKNVKDEILDTVQLPLQKPELFAGGLKKRSGVLLFGPPGTGKTLLAKAVATECALNFFSVKGPELLNMYIGESEANVRRIFQKARDASPCVIFFDELDSVAPKRGNQGDSGGVMDRIVSQLLAELDGMSSTNAQVFVIGATNRPDLLDSALLRPGRFDRMIYLDVPSTHAAQANILTALTRKFELEEGLDLLSDVADHLPLNLTGADLYALCSDAMLKCMTRRVMTIEKEIQDINALSEEEFTTKFGNAHRRPITPQYYLEFMTDMTNVSVVVSKVDFGEAMADLTPSVTQDEMENYRRAQLKFTNVGKEAPVKKDKGKGKARAD</sequence>
<gene>
    <name evidence="12" type="ORF">E3P99_01068</name>
</gene>
<dbReference type="CDD" id="cd19527">
    <property type="entry name" value="RecA-like_PEX6_r2"/>
    <property type="match status" value="1"/>
</dbReference>
<dbReference type="SMART" id="SM00382">
    <property type="entry name" value="AAA"/>
    <property type="match status" value="1"/>
</dbReference>
<dbReference type="InterPro" id="IPR003960">
    <property type="entry name" value="ATPase_AAA_CS"/>
</dbReference>
<keyword evidence="4" id="KW-0547">Nucleotide-binding</keyword>
<evidence type="ECO:0000313" key="13">
    <source>
        <dbReference type="Proteomes" id="UP000310189"/>
    </source>
</evidence>
<dbReference type="Proteomes" id="UP000310189">
    <property type="component" value="Unassembled WGS sequence"/>
</dbReference>
<name>A0A4V6TMF5_9BASI</name>
<dbReference type="GO" id="GO:0016887">
    <property type="term" value="F:ATP hydrolysis activity"/>
    <property type="evidence" value="ECO:0007669"/>
    <property type="project" value="InterPro"/>
</dbReference>
<evidence type="ECO:0000256" key="7">
    <source>
        <dbReference type="ARBA" id="ARBA00023136"/>
    </source>
</evidence>
<dbReference type="Gene3D" id="3.40.50.300">
    <property type="entry name" value="P-loop containing nucleotide triphosphate hydrolases"/>
    <property type="match status" value="2"/>
</dbReference>
<evidence type="ECO:0000256" key="5">
    <source>
        <dbReference type="ARBA" id="ARBA00022801"/>
    </source>
</evidence>
<dbReference type="InterPro" id="IPR047533">
    <property type="entry name" value="RecA-like_PEX6_r2"/>
</dbReference>
<evidence type="ECO:0000256" key="9">
    <source>
        <dbReference type="ARBA" id="ARBA00034920"/>
    </source>
</evidence>
<dbReference type="EMBL" id="SPNW01000012">
    <property type="protein sequence ID" value="TIA91403.1"/>
    <property type="molecule type" value="Genomic_DNA"/>
</dbReference>
<dbReference type="Pfam" id="PF00004">
    <property type="entry name" value="AAA"/>
    <property type="match status" value="2"/>
</dbReference>
<keyword evidence="13" id="KW-1185">Reference proteome</keyword>
<dbReference type="PANTHER" id="PTHR23077">
    <property type="entry name" value="AAA-FAMILY ATPASE"/>
    <property type="match status" value="1"/>
</dbReference>
<dbReference type="GO" id="GO:0005829">
    <property type="term" value="C:cytosol"/>
    <property type="evidence" value="ECO:0007669"/>
    <property type="project" value="TreeGrafter"/>
</dbReference>
<accession>A0A4V6TMF5</accession>
<organism evidence="12 13">
    <name type="scientific">Wallemia hederae</name>
    <dbReference type="NCBI Taxonomy" id="1540922"/>
    <lineage>
        <taxon>Eukaryota</taxon>
        <taxon>Fungi</taxon>
        <taxon>Dikarya</taxon>
        <taxon>Basidiomycota</taxon>
        <taxon>Wallemiomycotina</taxon>
        <taxon>Wallemiomycetes</taxon>
        <taxon>Wallemiales</taxon>
        <taxon>Wallemiaceae</taxon>
        <taxon>Wallemia</taxon>
    </lineage>
</organism>
<dbReference type="FunFam" id="3.40.50.300:FF:000109">
    <property type="entry name" value="Peroxisomal biogenesis factor 6"/>
    <property type="match status" value="1"/>
</dbReference>
<keyword evidence="5" id="KW-0378">Hydrolase</keyword>
<comment type="caution">
    <text evidence="12">The sequence shown here is derived from an EMBL/GenBank/DDBJ whole genome shotgun (WGS) entry which is preliminary data.</text>
</comment>
<keyword evidence="3" id="KW-0962">Peroxisome biogenesis</keyword>
<keyword evidence="6" id="KW-0067">ATP-binding</keyword>
<dbReference type="GO" id="GO:0005778">
    <property type="term" value="C:peroxisomal membrane"/>
    <property type="evidence" value="ECO:0007669"/>
    <property type="project" value="TreeGrafter"/>
</dbReference>
<evidence type="ECO:0000256" key="2">
    <source>
        <dbReference type="ARBA" id="ARBA00006914"/>
    </source>
</evidence>
<evidence type="ECO:0000313" key="12">
    <source>
        <dbReference type="EMBL" id="TIA91403.1"/>
    </source>
</evidence>
<dbReference type="PROSITE" id="PS00674">
    <property type="entry name" value="AAA"/>
    <property type="match status" value="1"/>
</dbReference>
<dbReference type="GO" id="GO:0016558">
    <property type="term" value="P:protein import into peroxisome matrix"/>
    <property type="evidence" value="ECO:0007669"/>
    <property type="project" value="TreeGrafter"/>
</dbReference>
<dbReference type="OrthoDB" id="5553750at2759"/>
<dbReference type="InterPro" id="IPR027417">
    <property type="entry name" value="P-loop_NTPase"/>
</dbReference>
<dbReference type="InterPro" id="IPR050168">
    <property type="entry name" value="AAA_ATPase_domain"/>
</dbReference>
<evidence type="ECO:0000256" key="8">
    <source>
        <dbReference type="ARBA" id="ARBA00034811"/>
    </source>
</evidence>
<comment type="catalytic activity">
    <reaction evidence="10">
        <text>ATP + H2O = ADP + phosphate + H(+)</text>
        <dbReference type="Rhea" id="RHEA:13065"/>
        <dbReference type="ChEBI" id="CHEBI:15377"/>
        <dbReference type="ChEBI" id="CHEBI:15378"/>
        <dbReference type="ChEBI" id="CHEBI:30616"/>
        <dbReference type="ChEBI" id="CHEBI:43474"/>
        <dbReference type="ChEBI" id="CHEBI:456216"/>
    </reaction>
    <physiologicalReaction direction="left-to-right" evidence="10">
        <dbReference type="Rhea" id="RHEA:13066"/>
    </physiologicalReaction>
</comment>
<proteinExistence type="inferred from homology"/>
<comment type="subcellular location">
    <subcellularLocation>
        <location evidence="1">Membrane</location>
    </subcellularLocation>
</comment>
<dbReference type="InterPro" id="IPR056995">
    <property type="entry name" value="PEX6_4th_dom"/>
</dbReference>
<protein>
    <recommendedName>
        <fullName evidence="8">Peroxisomal ATPase PEX6</fullName>
    </recommendedName>
    <alternativeName>
        <fullName evidence="9">Peroxin-6</fullName>
    </alternativeName>
</protein>